<dbReference type="EMBL" id="KN738734">
    <property type="protein sequence ID" value="KIH54654.1"/>
    <property type="molecule type" value="Genomic_DNA"/>
</dbReference>
<dbReference type="GO" id="GO:0009247">
    <property type="term" value="P:glycolipid biosynthetic process"/>
    <property type="evidence" value="ECO:0007669"/>
    <property type="project" value="TreeGrafter"/>
</dbReference>
<dbReference type="PANTHER" id="PTHR12286:SF5">
    <property type="entry name" value="SACCHAROPINE DEHYDROGENASE-LIKE OXIDOREDUCTASE"/>
    <property type="match status" value="1"/>
</dbReference>
<dbReference type="SUPFAM" id="SSF51735">
    <property type="entry name" value="NAD(P)-binding Rossmann-fold domains"/>
    <property type="match status" value="1"/>
</dbReference>
<gene>
    <name evidence="1" type="ORF">ANCDUO_15200</name>
</gene>
<dbReference type="InterPro" id="IPR036291">
    <property type="entry name" value="NAD(P)-bd_dom_sf"/>
</dbReference>
<organism evidence="1 2">
    <name type="scientific">Ancylostoma duodenale</name>
    <dbReference type="NCBI Taxonomy" id="51022"/>
    <lineage>
        <taxon>Eukaryota</taxon>
        <taxon>Metazoa</taxon>
        <taxon>Ecdysozoa</taxon>
        <taxon>Nematoda</taxon>
        <taxon>Chromadorea</taxon>
        <taxon>Rhabditida</taxon>
        <taxon>Rhabditina</taxon>
        <taxon>Rhabditomorpha</taxon>
        <taxon>Strongyloidea</taxon>
        <taxon>Ancylostomatidae</taxon>
        <taxon>Ancylostomatinae</taxon>
        <taxon>Ancylostoma</taxon>
    </lineage>
</organism>
<name>A0A0C2G6W3_9BILA</name>
<accession>A0A0C2G6W3</accession>
<dbReference type="GO" id="GO:0005886">
    <property type="term" value="C:plasma membrane"/>
    <property type="evidence" value="ECO:0007669"/>
    <property type="project" value="TreeGrafter"/>
</dbReference>
<dbReference type="Proteomes" id="UP000054047">
    <property type="component" value="Unassembled WGS sequence"/>
</dbReference>
<dbReference type="OrthoDB" id="10268090at2759"/>
<dbReference type="GO" id="GO:0005811">
    <property type="term" value="C:lipid droplet"/>
    <property type="evidence" value="ECO:0007669"/>
    <property type="project" value="TreeGrafter"/>
</dbReference>
<sequence length="74" mass="8272">MSRFDLVIYGATGFTGTFVVERLVTSKYYEGLTFAVAGRNEAKLQKVLDEVSKKTGNLLLNNKNVLESLQEINK</sequence>
<dbReference type="AlphaFoldDB" id="A0A0C2G6W3"/>
<evidence type="ECO:0000313" key="1">
    <source>
        <dbReference type="EMBL" id="KIH54654.1"/>
    </source>
</evidence>
<proteinExistence type="predicted"/>
<feature type="non-terminal residue" evidence="1">
    <location>
        <position position="1"/>
    </location>
</feature>
<dbReference type="PANTHER" id="PTHR12286">
    <property type="entry name" value="SACCHAROPINE DEHYDROGENASE-LIKE OXIDOREDUCTASE"/>
    <property type="match status" value="1"/>
</dbReference>
<reference evidence="1 2" key="1">
    <citation type="submission" date="2013-12" db="EMBL/GenBank/DDBJ databases">
        <title>Draft genome of the parsitic nematode Ancylostoma duodenale.</title>
        <authorList>
            <person name="Mitreva M."/>
        </authorList>
    </citation>
    <scope>NUCLEOTIDE SEQUENCE [LARGE SCALE GENOMIC DNA]</scope>
    <source>
        <strain evidence="1 2">Zhejiang</strain>
    </source>
</reference>
<dbReference type="Gene3D" id="3.40.50.720">
    <property type="entry name" value="NAD(P)-binding Rossmann-like Domain"/>
    <property type="match status" value="1"/>
</dbReference>
<dbReference type="GO" id="GO:0005739">
    <property type="term" value="C:mitochondrion"/>
    <property type="evidence" value="ECO:0007669"/>
    <property type="project" value="TreeGrafter"/>
</dbReference>
<evidence type="ECO:0000313" key="2">
    <source>
        <dbReference type="Proteomes" id="UP000054047"/>
    </source>
</evidence>
<protein>
    <submittedName>
        <fullName evidence="1">Uncharacterized protein</fullName>
    </submittedName>
</protein>
<keyword evidence="2" id="KW-1185">Reference proteome</keyword>
<dbReference type="InterPro" id="IPR051276">
    <property type="entry name" value="Saccharopine_DH-like_oxidrdct"/>
</dbReference>